<organism evidence="1 2">
    <name type="scientific">Caerostris extrusa</name>
    <name type="common">Bark spider</name>
    <name type="synonym">Caerostris bankana</name>
    <dbReference type="NCBI Taxonomy" id="172846"/>
    <lineage>
        <taxon>Eukaryota</taxon>
        <taxon>Metazoa</taxon>
        <taxon>Ecdysozoa</taxon>
        <taxon>Arthropoda</taxon>
        <taxon>Chelicerata</taxon>
        <taxon>Arachnida</taxon>
        <taxon>Araneae</taxon>
        <taxon>Araneomorphae</taxon>
        <taxon>Entelegynae</taxon>
        <taxon>Araneoidea</taxon>
        <taxon>Araneidae</taxon>
        <taxon>Caerostris</taxon>
    </lineage>
</organism>
<reference evidence="1 2" key="1">
    <citation type="submission" date="2021-06" db="EMBL/GenBank/DDBJ databases">
        <title>Caerostris extrusa draft genome.</title>
        <authorList>
            <person name="Kono N."/>
            <person name="Arakawa K."/>
        </authorList>
    </citation>
    <scope>NUCLEOTIDE SEQUENCE [LARGE SCALE GENOMIC DNA]</scope>
</reference>
<keyword evidence="2" id="KW-1185">Reference proteome</keyword>
<accession>A0AAV4PRX4</accession>
<name>A0AAV4PRX4_CAEEX</name>
<dbReference type="AlphaFoldDB" id="A0AAV4PRX4"/>
<sequence>MESSEPHFTTPFDEWRLSIKDPPGKICFSRLSSQKTLELFNSYCYCAVFSSFPTRHCNQGKNGGVIQTHFNPFTSEILNDGYIKGLETPTTPSFERFPPRS</sequence>
<evidence type="ECO:0000313" key="1">
    <source>
        <dbReference type="EMBL" id="GIX99105.1"/>
    </source>
</evidence>
<dbReference type="Proteomes" id="UP001054945">
    <property type="component" value="Unassembled WGS sequence"/>
</dbReference>
<protein>
    <submittedName>
        <fullName evidence="1">Uncharacterized protein</fullName>
    </submittedName>
</protein>
<gene>
    <name evidence="1" type="ORF">CEXT_33511</name>
</gene>
<evidence type="ECO:0000313" key="2">
    <source>
        <dbReference type="Proteomes" id="UP001054945"/>
    </source>
</evidence>
<dbReference type="EMBL" id="BPLR01005007">
    <property type="protein sequence ID" value="GIX99105.1"/>
    <property type="molecule type" value="Genomic_DNA"/>
</dbReference>
<comment type="caution">
    <text evidence="1">The sequence shown here is derived from an EMBL/GenBank/DDBJ whole genome shotgun (WGS) entry which is preliminary data.</text>
</comment>
<proteinExistence type="predicted"/>